<dbReference type="InterPro" id="IPR054105">
    <property type="entry name" value="WHD_NrtR"/>
</dbReference>
<dbReference type="Pfam" id="PF21906">
    <property type="entry name" value="WHD_NrtR"/>
    <property type="match status" value="1"/>
</dbReference>
<dbReference type="Pfam" id="PF00293">
    <property type="entry name" value="NUDIX"/>
    <property type="match status" value="1"/>
</dbReference>
<dbReference type="InterPro" id="IPR015797">
    <property type="entry name" value="NUDIX_hydrolase-like_dom_sf"/>
</dbReference>
<dbReference type="PROSITE" id="PS00893">
    <property type="entry name" value="NUDIX_BOX"/>
    <property type="match status" value="1"/>
</dbReference>
<dbReference type="Gene3D" id="1.10.10.10">
    <property type="entry name" value="Winged helix-like DNA-binding domain superfamily/Winged helix DNA-binding domain"/>
    <property type="match status" value="1"/>
</dbReference>
<organism evidence="3 4">
    <name type="scientific">Ornithinimicrobium faecis</name>
    <dbReference type="NCBI Taxonomy" id="2934158"/>
    <lineage>
        <taxon>Bacteria</taxon>
        <taxon>Bacillati</taxon>
        <taxon>Actinomycetota</taxon>
        <taxon>Actinomycetes</taxon>
        <taxon>Micrococcales</taxon>
        <taxon>Ornithinimicrobiaceae</taxon>
        <taxon>Ornithinimicrobium</taxon>
    </lineage>
</organism>
<evidence type="ECO:0000256" key="1">
    <source>
        <dbReference type="ARBA" id="ARBA00022801"/>
    </source>
</evidence>
<name>A0ABY4YR10_9MICO</name>
<dbReference type="GO" id="GO:0016787">
    <property type="term" value="F:hydrolase activity"/>
    <property type="evidence" value="ECO:0007669"/>
    <property type="project" value="UniProtKB-KW"/>
</dbReference>
<feature type="domain" description="Nudix hydrolase" evidence="2">
    <location>
        <begin position="12"/>
        <end position="147"/>
    </location>
</feature>
<dbReference type="PANTHER" id="PTHR43736">
    <property type="entry name" value="ADP-RIBOSE PYROPHOSPHATASE"/>
    <property type="match status" value="1"/>
</dbReference>
<dbReference type="Gene3D" id="3.90.79.10">
    <property type="entry name" value="Nucleoside Triphosphate Pyrophosphohydrolase"/>
    <property type="match status" value="1"/>
</dbReference>
<evidence type="ECO:0000259" key="2">
    <source>
        <dbReference type="PROSITE" id="PS51462"/>
    </source>
</evidence>
<protein>
    <submittedName>
        <fullName evidence="3">NUDIX hydrolase</fullName>
    </submittedName>
</protein>
<dbReference type="InterPro" id="IPR036388">
    <property type="entry name" value="WH-like_DNA-bd_sf"/>
</dbReference>
<evidence type="ECO:0000313" key="3">
    <source>
        <dbReference type="EMBL" id="USQ79198.1"/>
    </source>
</evidence>
<dbReference type="InterPro" id="IPR036390">
    <property type="entry name" value="WH_DNA-bd_sf"/>
</dbReference>
<proteinExistence type="predicted"/>
<dbReference type="RefSeq" id="WP_252592113.1">
    <property type="nucleotide sequence ID" value="NZ_CP099489.1"/>
</dbReference>
<dbReference type="EMBL" id="CP099489">
    <property type="protein sequence ID" value="USQ79198.1"/>
    <property type="molecule type" value="Genomic_DNA"/>
</dbReference>
<keyword evidence="4" id="KW-1185">Reference proteome</keyword>
<evidence type="ECO:0000313" key="4">
    <source>
        <dbReference type="Proteomes" id="UP001056455"/>
    </source>
</evidence>
<dbReference type="Proteomes" id="UP001056455">
    <property type="component" value="Chromosome"/>
</dbReference>
<dbReference type="SUPFAM" id="SSF46785">
    <property type="entry name" value="Winged helix' DNA-binding domain"/>
    <property type="match status" value="1"/>
</dbReference>
<dbReference type="SUPFAM" id="SSF55811">
    <property type="entry name" value="Nudix"/>
    <property type="match status" value="1"/>
</dbReference>
<dbReference type="InterPro" id="IPR000086">
    <property type="entry name" value="NUDIX_hydrolase_dom"/>
</dbReference>
<keyword evidence="1 3" id="KW-0378">Hydrolase</keyword>
<reference evidence="3" key="1">
    <citation type="submission" date="2022-06" db="EMBL/GenBank/DDBJ databases">
        <title>Ornithinimicrobium HY1793.</title>
        <authorList>
            <person name="Huang Y."/>
        </authorList>
    </citation>
    <scope>NUCLEOTIDE SEQUENCE</scope>
    <source>
        <strain evidence="3">HY1793</strain>
    </source>
</reference>
<dbReference type="InterPro" id="IPR020084">
    <property type="entry name" value="NUDIX_hydrolase_CS"/>
</dbReference>
<dbReference type="CDD" id="cd18873">
    <property type="entry name" value="NUDIX_NadM_like"/>
    <property type="match status" value="1"/>
</dbReference>
<accession>A0ABY4YR10</accession>
<gene>
    <name evidence="3" type="ORF">NF556_16485</name>
</gene>
<dbReference type="PROSITE" id="PS51462">
    <property type="entry name" value="NUDIX"/>
    <property type="match status" value="1"/>
</dbReference>
<dbReference type="PANTHER" id="PTHR43736:SF4">
    <property type="entry name" value="SLR1690 PROTEIN"/>
    <property type="match status" value="1"/>
</dbReference>
<sequence>MAAKKYDETKYPPFAVTADLVVLTLREGRLCVLLIQRGGSPFEGQWALPGGFTHVDEDIEAAAYRELAEEAGVGERDVVLEQLRTYGAPNRDERMRVVSVAWLALGADLPEARAGSDAADARWVPVEEALSQDLAFDHREILTDGLERGRAKLEYSSLATAFVREPFTVGELREVYEAVWGTRIDPRNFHRKVTGAEDFLAETGARTARGGGRPAMLYVVGPATQLHPPVLRRG</sequence>